<dbReference type="Proteomes" id="UP000278962">
    <property type="component" value="Unassembled WGS sequence"/>
</dbReference>
<proteinExistence type="predicted"/>
<comment type="caution">
    <text evidence="2">The sequence shown here is derived from an EMBL/GenBank/DDBJ whole genome shotgun (WGS) entry which is preliminary data.</text>
</comment>
<keyword evidence="1" id="KW-0732">Signal</keyword>
<dbReference type="AlphaFoldDB" id="A0A660L7U8"/>
<dbReference type="RefSeq" id="WP_121248472.1">
    <property type="nucleotide sequence ID" value="NZ_RBIL01000001.1"/>
</dbReference>
<evidence type="ECO:0000313" key="3">
    <source>
        <dbReference type="Proteomes" id="UP000278962"/>
    </source>
</evidence>
<accession>A0A660L7U8</accession>
<dbReference type="OrthoDB" id="3753231at2"/>
<feature type="chain" id="PRO_5024910161" description="Fibronectin type-III domain-containing protein" evidence="1">
    <location>
        <begin position="21"/>
        <end position="641"/>
    </location>
</feature>
<keyword evidence="3" id="KW-1185">Reference proteome</keyword>
<feature type="signal peptide" evidence="1">
    <location>
        <begin position="1"/>
        <end position="20"/>
    </location>
</feature>
<protein>
    <recommendedName>
        <fullName evidence="4">Fibronectin type-III domain-containing protein</fullName>
    </recommendedName>
</protein>
<organism evidence="2 3">
    <name type="scientific">Solirubrobacter pauli</name>
    <dbReference type="NCBI Taxonomy" id="166793"/>
    <lineage>
        <taxon>Bacteria</taxon>
        <taxon>Bacillati</taxon>
        <taxon>Actinomycetota</taxon>
        <taxon>Thermoleophilia</taxon>
        <taxon>Solirubrobacterales</taxon>
        <taxon>Solirubrobacteraceae</taxon>
        <taxon>Solirubrobacter</taxon>
    </lineage>
</organism>
<evidence type="ECO:0008006" key="4">
    <source>
        <dbReference type="Google" id="ProtNLM"/>
    </source>
</evidence>
<gene>
    <name evidence="2" type="ORF">C8N24_0944</name>
</gene>
<dbReference type="EMBL" id="RBIL01000001">
    <property type="protein sequence ID" value="RKQ91127.1"/>
    <property type="molecule type" value="Genomic_DNA"/>
</dbReference>
<name>A0A660L7U8_9ACTN</name>
<evidence type="ECO:0000256" key="1">
    <source>
        <dbReference type="SAM" id="SignalP"/>
    </source>
</evidence>
<sequence length="641" mass="66230">MLRAILITLAVLAFPAGASAAPFGELPFQSAGGAAACLRPTGAPGEVVRWVRGGVQTMTARADGLHPTGGVPLGTSTRCPDVTGHPNGAAVLAAAVTGGIRVALREPGAGSWSPPVTLKGQEYSSVADVAISPRGDVVLAWTETGEAIEARTTVRVARRPAGGTFGAPETLIRPAEETLEAEVQVGISAAGEAIVAQGRPAGQFERVSVRVGAANAPLGPEQRLVSRRVGSGPSLAVAPDGRALIGVGGPMDAPVLYERPPGGSFGPAVKVDLRSDFDAPVVALRADGAAVVVSGQGESAIEAVTRAAPGPFGTRVEVAPALPVHRRADFGVLYGVVGTNPPPESFPDVGVTFTADGRALVLRATEERGLSVATFPVATGAPSEHSLVGGTLRAPYGLSPLTLPDGRLAVAWTDDRGLHDSTRRRDGRLHLAVEGVPGPVEAAAPKVTVGTPKVRALRPAQSLKLPVRCSAACDVRVAVPGYPSPTDVTGSLARAGTMELVIRPASDGLAPARGRLRLVLRSSAPNARTVQRQTVSLALRRLPPPRVPRLLGVRARRVGDDIVVRWRTDGPVLDAYFLVYATKGRARGEGVVAIGTPKRLAGRAFTVRLRDARAARYVWVSLAPLSSGMKGRSVRLKVPLT</sequence>
<reference evidence="2 3" key="1">
    <citation type="submission" date="2018-10" db="EMBL/GenBank/DDBJ databases">
        <title>Genomic Encyclopedia of Archaeal and Bacterial Type Strains, Phase II (KMG-II): from individual species to whole genera.</title>
        <authorList>
            <person name="Goeker M."/>
        </authorList>
    </citation>
    <scope>NUCLEOTIDE SEQUENCE [LARGE SCALE GENOMIC DNA]</scope>
    <source>
        <strain evidence="2 3">DSM 14954</strain>
    </source>
</reference>
<evidence type="ECO:0000313" key="2">
    <source>
        <dbReference type="EMBL" id="RKQ91127.1"/>
    </source>
</evidence>